<comment type="similarity">
    <text evidence="1">Belongs to the 'phage' integrase family.</text>
</comment>
<evidence type="ECO:0000313" key="8">
    <source>
        <dbReference type="Proteomes" id="UP001479520"/>
    </source>
</evidence>
<dbReference type="Gene3D" id="1.10.443.10">
    <property type="entry name" value="Intergrase catalytic core"/>
    <property type="match status" value="1"/>
</dbReference>
<evidence type="ECO:0000256" key="2">
    <source>
        <dbReference type="ARBA" id="ARBA00022908"/>
    </source>
</evidence>
<dbReference type="RefSeq" id="WP_341743279.1">
    <property type="nucleotide sequence ID" value="NZ_CP151406.1"/>
</dbReference>
<evidence type="ECO:0000313" key="7">
    <source>
        <dbReference type="EMBL" id="WZJ20614.1"/>
    </source>
</evidence>
<sequence length="281" mass="32145">MAYKTLEWYESAWSGLFDYAINNEFTLTRNHAKGLKKGLEKDSAPKLPFTQQQLQAIFEGPNFQSRTDDDPAKYWVPTILLYTGARLNEICQLLVDDIIEEEGVKCIRINDDEATRQRLKNEASRRFVPIHSKLIELGFLSYVDARRQRGDQKLFPSLDDGSVKHNKYFGNWINRYFDVVGVVGKGLDSHSFRHTVILAFKTAEVPETHAAAICGHEHGERDDNGDKKKDSTYSMYGGQIPPDKLVKYVELLDWNIKHSSFSGELDASRRGVRKISSVRSR</sequence>
<keyword evidence="8" id="KW-1185">Reference proteome</keyword>
<dbReference type="Pfam" id="PF00589">
    <property type="entry name" value="Phage_integrase"/>
    <property type="match status" value="1"/>
</dbReference>
<dbReference type="PROSITE" id="PS51898">
    <property type="entry name" value="TYR_RECOMBINASE"/>
    <property type="match status" value="1"/>
</dbReference>
<dbReference type="PANTHER" id="PTHR30349">
    <property type="entry name" value="PHAGE INTEGRASE-RELATED"/>
    <property type="match status" value="1"/>
</dbReference>
<keyword evidence="2" id="KW-0229">DNA integration</keyword>
<keyword evidence="3" id="KW-0238">DNA-binding</keyword>
<feature type="compositionally biased region" description="Basic and acidic residues" evidence="5">
    <location>
        <begin position="215"/>
        <end position="231"/>
    </location>
</feature>
<dbReference type="InterPro" id="IPR050090">
    <property type="entry name" value="Tyrosine_recombinase_XerCD"/>
</dbReference>
<keyword evidence="4" id="KW-0233">DNA recombination</keyword>
<dbReference type="InterPro" id="IPR002104">
    <property type="entry name" value="Integrase_catalytic"/>
</dbReference>
<dbReference type="PANTHER" id="PTHR30349:SF41">
    <property type="entry name" value="INTEGRASE_RECOMBINASE PROTEIN MJ0367-RELATED"/>
    <property type="match status" value="1"/>
</dbReference>
<organism evidence="7 8">
    <name type="scientific">Azonexus hydrophilus</name>
    <dbReference type="NCBI Taxonomy" id="418702"/>
    <lineage>
        <taxon>Bacteria</taxon>
        <taxon>Pseudomonadati</taxon>
        <taxon>Pseudomonadota</taxon>
        <taxon>Betaproteobacteria</taxon>
        <taxon>Rhodocyclales</taxon>
        <taxon>Azonexaceae</taxon>
        <taxon>Azonexus</taxon>
    </lineage>
</organism>
<accession>A0ABZ2XDA5</accession>
<dbReference type="InterPro" id="IPR013762">
    <property type="entry name" value="Integrase-like_cat_sf"/>
</dbReference>
<evidence type="ECO:0000259" key="6">
    <source>
        <dbReference type="PROSITE" id="PS51898"/>
    </source>
</evidence>
<dbReference type="Proteomes" id="UP001479520">
    <property type="component" value="Chromosome"/>
</dbReference>
<dbReference type="CDD" id="cd01184">
    <property type="entry name" value="INT_C_like_1"/>
    <property type="match status" value="1"/>
</dbReference>
<feature type="domain" description="Tyr recombinase" evidence="6">
    <location>
        <begin position="44"/>
        <end position="250"/>
    </location>
</feature>
<dbReference type="SUPFAM" id="SSF56349">
    <property type="entry name" value="DNA breaking-rejoining enzymes"/>
    <property type="match status" value="1"/>
</dbReference>
<evidence type="ECO:0000256" key="3">
    <source>
        <dbReference type="ARBA" id="ARBA00023125"/>
    </source>
</evidence>
<dbReference type="InterPro" id="IPR011010">
    <property type="entry name" value="DNA_brk_join_enz"/>
</dbReference>
<name>A0ABZ2XDA5_9RHOO</name>
<reference evidence="7 8" key="1">
    <citation type="submission" date="2024-04" db="EMBL/GenBank/DDBJ databases">
        <title>Dissimilatory iodate-reducing microorganisms contribute to the enrichment of iodine in groundwater.</title>
        <authorList>
            <person name="Jiang Z."/>
        </authorList>
    </citation>
    <scope>NUCLEOTIDE SEQUENCE [LARGE SCALE GENOMIC DNA]</scope>
    <source>
        <strain evidence="7 8">NCP973</strain>
    </source>
</reference>
<gene>
    <name evidence="7" type="ORF">AADV58_11700</name>
</gene>
<proteinExistence type="inferred from homology"/>
<evidence type="ECO:0000256" key="5">
    <source>
        <dbReference type="SAM" id="MobiDB-lite"/>
    </source>
</evidence>
<protein>
    <submittedName>
        <fullName evidence="7">Site-specific integrase</fullName>
    </submittedName>
</protein>
<feature type="region of interest" description="Disordered" evidence="5">
    <location>
        <begin position="215"/>
        <end position="236"/>
    </location>
</feature>
<evidence type="ECO:0000256" key="1">
    <source>
        <dbReference type="ARBA" id="ARBA00008857"/>
    </source>
</evidence>
<dbReference type="EMBL" id="CP151406">
    <property type="protein sequence ID" value="WZJ20614.1"/>
    <property type="molecule type" value="Genomic_DNA"/>
</dbReference>
<evidence type="ECO:0000256" key="4">
    <source>
        <dbReference type="ARBA" id="ARBA00023172"/>
    </source>
</evidence>